<dbReference type="CDD" id="cd19531">
    <property type="entry name" value="LCL_NRPS-like"/>
    <property type="match status" value="1"/>
</dbReference>
<dbReference type="GO" id="GO:0005829">
    <property type="term" value="C:cytosol"/>
    <property type="evidence" value="ECO:0007669"/>
    <property type="project" value="TreeGrafter"/>
</dbReference>
<keyword evidence="7" id="KW-1185">Reference proteome</keyword>
<dbReference type="InterPro" id="IPR000873">
    <property type="entry name" value="AMP-dep_synth/lig_dom"/>
</dbReference>
<protein>
    <recommendedName>
        <fullName evidence="5">Carrier domain-containing protein</fullName>
    </recommendedName>
</protein>
<gene>
    <name evidence="6" type="ORF">BLA60_15300</name>
</gene>
<dbReference type="InterPro" id="IPR006162">
    <property type="entry name" value="Ppantetheine_attach_site"/>
</dbReference>
<dbReference type="Gene3D" id="3.40.50.1820">
    <property type="entry name" value="alpha/beta hydrolase"/>
    <property type="match status" value="1"/>
</dbReference>
<dbReference type="InterPro" id="IPR010071">
    <property type="entry name" value="AA_adenyl_dom"/>
</dbReference>
<dbReference type="NCBIfam" id="TIGR01733">
    <property type="entry name" value="AA-adenyl-dom"/>
    <property type="match status" value="1"/>
</dbReference>
<dbReference type="InterPro" id="IPR036736">
    <property type="entry name" value="ACP-like_sf"/>
</dbReference>
<dbReference type="PROSITE" id="PS50075">
    <property type="entry name" value="CARRIER"/>
    <property type="match status" value="1"/>
</dbReference>
<dbReference type="FunFam" id="3.40.50.12780:FF:000012">
    <property type="entry name" value="Non-ribosomal peptide synthetase"/>
    <property type="match status" value="1"/>
</dbReference>
<evidence type="ECO:0000256" key="1">
    <source>
        <dbReference type="ARBA" id="ARBA00001957"/>
    </source>
</evidence>
<dbReference type="InterPro" id="IPR020806">
    <property type="entry name" value="PKS_PP-bd"/>
</dbReference>
<dbReference type="PANTHER" id="PTHR45527:SF1">
    <property type="entry name" value="FATTY ACID SYNTHASE"/>
    <property type="match status" value="1"/>
</dbReference>
<dbReference type="GO" id="GO:0043041">
    <property type="term" value="P:amino acid activation for nonribosomal peptide biosynthetic process"/>
    <property type="evidence" value="ECO:0007669"/>
    <property type="project" value="TreeGrafter"/>
</dbReference>
<dbReference type="InterPro" id="IPR029058">
    <property type="entry name" value="AB_hydrolase_fold"/>
</dbReference>
<proteinExistence type="predicted"/>
<dbReference type="CDD" id="cd17646">
    <property type="entry name" value="A_NRPS_AB3403-like"/>
    <property type="match status" value="1"/>
</dbReference>
<dbReference type="Gene3D" id="3.30.559.10">
    <property type="entry name" value="Chloramphenicol acetyltransferase-like domain"/>
    <property type="match status" value="1"/>
</dbReference>
<dbReference type="PANTHER" id="PTHR45527">
    <property type="entry name" value="NONRIBOSOMAL PEPTIDE SYNTHETASE"/>
    <property type="match status" value="1"/>
</dbReference>
<dbReference type="InterPro" id="IPR020845">
    <property type="entry name" value="AMP-binding_CS"/>
</dbReference>
<dbReference type="SUPFAM" id="SSF52777">
    <property type="entry name" value="CoA-dependent acyltransferases"/>
    <property type="match status" value="2"/>
</dbReference>
<dbReference type="Pfam" id="PF00501">
    <property type="entry name" value="AMP-binding"/>
    <property type="match status" value="1"/>
</dbReference>
<keyword evidence="3" id="KW-0597">Phosphoprotein</keyword>
<dbReference type="SUPFAM" id="SSF47336">
    <property type="entry name" value="ACP-like"/>
    <property type="match status" value="1"/>
</dbReference>
<accession>A0A7Z1AZC8</accession>
<dbReference type="InterPro" id="IPR001242">
    <property type="entry name" value="Condensation_dom"/>
</dbReference>
<organism evidence="6 7">
    <name type="scientific">Actinophytocola xinjiangensis</name>
    <dbReference type="NCBI Taxonomy" id="485602"/>
    <lineage>
        <taxon>Bacteria</taxon>
        <taxon>Bacillati</taxon>
        <taxon>Actinomycetota</taxon>
        <taxon>Actinomycetes</taxon>
        <taxon>Pseudonocardiales</taxon>
        <taxon>Pseudonocardiaceae</taxon>
    </lineage>
</organism>
<sequence>MASRLSAEQRALLDRLLEREDRAGSPAGVPRWTGDREHAPLSFGQERLHYVERLRPGSPAYQLCGALRMRGELRVDLIEQAITAMLARHEVLRTGFVEGPDGVEQVVHPPGSSSVDLPVRELPGDDVRARVAELAGTGFDLTRPPLLRAELVRVGDALGPEWVLLLCVHHIVVDGWSLGLLVAELAEVYRALAEGDRPRLPELEVQYVDFAVWQRERLSGATLAEQLRFWRDELTDLPGGDLPTDRPRPAERSYAGATVPITVAPTVLRALRTIADDSRATLFMAMVSVLSVVLGRWSGERDVVVGTPMAGRRRAELEPVVGFFVNTLPLRVRHTGHESFRELVRRVREVCVRAYAHQDVPFERIVHELASDRDASGQTTLARHWIVLHNTPPLRFDAPGLTAELEPALVGSVRCDLSFQLVPDQDGGIAGWLEFSTELFDRDTAERIVDALHTVLGAAVADPDRAVAELPVLPTASRQELLERHSGAGSVPTTEPGLVSWFEEQVDRTPNAPAVGGDGERLTYRELDERANRIAHLLRSAGTGPEDRVGVFLPPGADLLATVLGVLKAGAVYLPLDPGYPPGRVNLLVELGAPRLILTTPGLRARLDTGPPVRDLSAVSGQPTHRPAPARTWPDSVAYLLFTSGSTGRPKGVLGTHGGLVNRLAGMRDAFRVGAGDRVLQKAPLGFDVSLWELLLPVLTGAAVVPAGLDGHRDAEHLHELIDRERVTVCHFVPSMLREFLDGPHRAHDSVRLLLSGGEELPADLAATALRRLPNAELVNQYGPTETTVDVTATAVSAPVPARVPIGGMLPGVRGYVLDELCRPQPVGVAGELHLGGVQLARGYLGQPGRTAERFVPDPFVPGERLYATGDRVRWLPDGSLEFRGRLDEQVKIRGNRVEPGEVEAELAAHPGVERAVVVVDTGETGDPRLRGYFSGRVQPAELLNFLRQRLPGPAVPAHLTEVDRWPVGVHGKVDRAALPPPDGDRPAAGSTYVAPSTPVQHVVAGVFAELLHQERIGVNDSFLDLGGHSLLAIRALSRIRARLQVDLRVAQFFDSPDVASIAELIERQRRDGQVTPSAAPIPKVDRRRPRP</sequence>
<dbReference type="InterPro" id="IPR045851">
    <property type="entry name" value="AMP-bd_C_sf"/>
</dbReference>
<feature type="domain" description="Carrier" evidence="5">
    <location>
        <begin position="995"/>
        <end position="1070"/>
    </location>
</feature>
<dbReference type="OrthoDB" id="2472181at2"/>
<dbReference type="PROSITE" id="PS00012">
    <property type="entry name" value="PHOSPHOPANTETHEINE"/>
    <property type="match status" value="1"/>
</dbReference>
<evidence type="ECO:0000259" key="5">
    <source>
        <dbReference type="PROSITE" id="PS50075"/>
    </source>
</evidence>
<dbReference type="FunFam" id="2.30.38.10:FF:000001">
    <property type="entry name" value="Non-ribosomal peptide synthetase PvdI"/>
    <property type="match status" value="1"/>
</dbReference>
<evidence type="ECO:0000313" key="6">
    <source>
        <dbReference type="EMBL" id="OLF10547.1"/>
    </source>
</evidence>
<dbReference type="InterPro" id="IPR023213">
    <property type="entry name" value="CAT-like_dom_sf"/>
</dbReference>
<dbReference type="Gene3D" id="2.30.38.10">
    <property type="entry name" value="Luciferase, Domain 3"/>
    <property type="match status" value="1"/>
</dbReference>
<evidence type="ECO:0000313" key="7">
    <source>
        <dbReference type="Proteomes" id="UP000185696"/>
    </source>
</evidence>
<name>A0A7Z1AZC8_9PSEU</name>
<dbReference type="RefSeq" id="WP_075133536.1">
    <property type="nucleotide sequence ID" value="NZ_MSIF01000006.1"/>
</dbReference>
<evidence type="ECO:0000256" key="3">
    <source>
        <dbReference type="ARBA" id="ARBA00022553"/>
    </source>
</evidence>
<feature type="region of interest" description="Disordered" evidence="4">
    <location>
        <begin position="1070"/>
        <end position="1092"/>
    </location>
</feature>
<dbReference type="EMBL" id="MSIF01000006">
    <property type="protein sequence ID" value="OLF10547.1"/>
    <property type="molecule type" value="Genomic_DNA"/>
</dbReference>
<dbReference type="SMART" id="SM00823">
    <property type="entry name" value="PKS_PP"/>
    <property type="match status" value="1"/>
</dbReference>
<evidence type="ECO:0000256" key="4">
    <source>
        <dbReference type="SAM" id="MobiDB-lite"/>
    </source>
</evidence>
<dbReference type="GO" id="GO:0031177">
    <property type="term" value="F:phosphopantetheine binding"/>
    <property type="evidence" value="ECO:0007669"/>
    <property type="project" value="InterPro"/>
</dbReference>
<dbReference type="SUPFAM" id="SSF56801">
    <property type="entry name" value="Acetyl-CoA synthetase-like"/>
    <property type="match status" value="1"/>
</dbReference>
<reference evidence="6 7" key="1">
    <citation type="submission" date="2016-12" db="EMBL/GenBank/DDBJ databases">
        <title>The draft genome sequence of Actinophytocola xinjiangensis.</title>
        <authorList>
            <person name="Wang W."/>
            <person name="Yuan L."/>
        </authorList>
    </citation>
    <scope>NUCLEOTIDE SEQUENCE [LARGE SCALE GENOMIC DNA]</scope>
    <source>
        <strain evidence="6 7">CGMCC 4.4663</strain>
    </source>
</reference>
<dbReference type="Gene3D" id="3.40.50.980">
    <property type="match status" value="2"/>
</dbReference>
<dbReference type="Pfam" id="PF00668">
    <property type="entry name" value="Condensation"/>
    <property type="match status" value="1"/>
</dbReference>
<comment type="caution">
    <text evidence="6">The sequence shown here is derived from an EMBL/GenBank/DDBJ whole genome shotgun (WGS) entry which is preliminary data.</text>
</comment>
<comment type="cofactor">
    <cofactor evidence="1">
        <name>pantetheine 4'-phosphate</name>
        <dbReference type="ChEBI" id="CHEBI:47942"/>
    </cofactor>
</comment>
<dbReference type="GO" id="GO:0003824">
    <property type="term" value="F:catalytic activity"/>
    <property type="evidence" value="ECO:0007669"/>
    <property type="project" value="InterPro"/>
</dbReference>
<dbReference type="AlphaFoldDB" id="A0A7Z1AZC8"/>
<dbReference type="GO" id="GO:0044550">
    <property type="term" value="P:secondary metabolite biosynthetic process"/>
    <property type="evidence" value="ECO:0007669"/>
    <property type="project" value="TreeGrafter"/>
</dbReference>
<dbReference type="Proteomes" id="UP000185696">
    <property type="component" value="Unassembled WGS sequence"/>
</dbReference>
<dbReference type="InterPro" id="IPR009081">
    <property type="entry name" value="PP-bd_ACP"/>
</dbReference>
<dbReference type="Gene3D" id="3.30.300.30">
    <property type="match status" value="1"/>
</dbReference>
<evidence type="ECO:0000256" key="2">
    <source>
        <dbReference type="ARBA" id="ARBA00022450"/>
    </source>
</evidence>
<dbReference type="PROSITE" id="PS00455">
    <property type="entry name" value="AMP_BINDING"/>
    <property type="match status" value="1"/>
</dbReference>
<dbReference type="Pfam" id="PF00550">
    <property type="entry name" value="PP-binding"/>
    <property type="match status" value="1"/>
</dbReference>
<keyword evidence="2" id="KW-0596">Phosphopantetheine</keyword>
<dbReference type="GO" id="GO:0008610">
    <property type="term" value="P:lipid biosynthetic process"/>
    <property type="evidence" value="ECO:0007669"/>
    <property type="project" value="UniProtKB-ARBA"/>
</dbReference>
<dbReference type="Gene3D" id="3.30.559.30">
    <property type="entry name" value="Nonribosomal peptide synthetase, condensation domain"/>
    <property type="match status" value="1"/>
</dbReference>